<reference evidence="1" key="1">
    <citation type="submission" date="2020-03" db="EMBL/GenBank/DDBJ databases">
        <title>Genome assembly of Azotobacter chroococcum W5.</title>
        <authorList>
            <person name="Kannepalli A."/>
        </authorList>
    </citation>
    <scope>NUCLEOTIDE SEQUENCE</scope>
    <source>
        <strain evidence="1">W5</strain>
    </source>
</reference>
<dbReference type="Proteomes" id="UP000736384">
    <property type="component" value="Unassembled WGS sequence"/>
</dbReference>
<dbReference type="AlphaFoldDB" id="A0AA44C875"/>
<dbReference type="EMBL" id="JAAPAP010000006">
    <property type="protein sequence ID" value="NHN77617.1"/>
    <property type="molecule type" value="Genomic_DNA"/>
</dbReference>
<evidence type="ECO:0000313" key="2">
    <source>
        <dbReference type="Proteomes" id="UP000736384"/>
    </source>
</evidence>
<accession>A0AA44C875</accession>
<sequence>MDNILSSFPRVDAFWARLELMLFSPEKLLDFHLVRCTHEAHEQDDPGRAGGTLPASFIDWTQTRVLILFWRRAILGRNQAGKGARG</sequence>
<organism evidence="1 2">
    <name type="scientific">Azotobacter chroococcum</name>
    <dbReference type="NCBI Taxonomy" id="353"/>
    <lineage>
        <taxon>Bacteria</taxon>
        <taxon>Pseudomonadati</taxon>
        <taxon>Pseudomonadota</taxon>
        <taxon>Gammaproteobacteria</taxon>
        <taxon>Pseudomonadales</taxon>
        <taxon>Pseudomonadaceae</taxon>
        <taxon>Azotobacter</taxon>
    </lineage>
</organism>
<gene>
    <name evidence="1" type="ORF">HA520_10010</name>
</gene>
<evidence type="ECO:0000313" key="1">
    <source>
        <dbReference type="EMBL" id="NHN77617.1"/>
    </source>
</evidence>
<protein>
    <submittedName>
        <fullName evidence="1">Uncharacterized protein</fullName>
    </submittedName>
</protein>
<name>A0AA44C875_9GAMM</name>
<proteinExistence type="predicted"/>
<comment type="caution">
    <text evidence="1">The sequence shown here is derived from an EMBL/GenBank/DDBJ whole genome shotgun (WGS) entry which is preliminary data.</text>
</comment>
<dbReference type="RefSeq" id="WP_165892535.1">
    <property type="nucleotide sequence ID" value="NZ_JAAPAP010000006.1"/>
</dbReference>